<feature type="transmembrane region" description="Helical" evidence="1">
    <location>
        <begin position="56"/>
        <end position="78"/>
    </location>
</feature>
<dbReference type="AlphaFoldDB" id="A0A9W6INP5"/>
<keyword evidence="1" id="KW-1133">Transmembrane helix</keyword>
<feature type="transmembrane region" description="Helical" evidence="1">
    <location>
        <begin position="12"/>
        <end position="36"/>
    </location>
</feature>
<organism evidence="2 3">
    <name type="scientific">Maricaulis virginensis</name>
    <dbReference type="NCBI Taxonomy" id="144022"/>
    <lineage>
        <taxon>Bacteria</taxon>
        <taxon>Pseudomonadati</taxon>
        <taxon>Pseudomonadota</taxon>
        <taxon>Alphaproteobacteria</taxon>
        <taxon>Maricaulales</taxon>
        <taxon>Maricaulaceae</taxon>
        <taxon>Maricaulis</taxon>
    </lineage>
</organism>
<evidence type="ECO:0000313" key="2">
    <source>
        <dbReference type="EMBL" id="GLK53363.1"/>
    </source>
</evidence>
<keyword evidence="1" id="KW-0472">Membrane</keyword>
<name>A0A9W6INP5_9PROT</name>
<dbReference type="Proteomes" id="UP001143486">
    <property type="component" value="Unassembled WGS sequence"/>
</dbReference>
<reference evidence="2" key="2">
    <citation type="submission" date="2023-01" db="EMBL/GenBank/DDBJ databases">
        <authorList>
            <person name="Sun Q."/>
            <person name="Evtushenko L."/>
        </authorList>
    </citation>
    <scope>NUCLEOTIDE SEQUENCE</scope>
    <source>
        <strain evidence="2">VKM B-1513</strain>
    </source>
</reference>
<evidence type="ECO:0000256" key="1">
    <source>
        <dbReference type="SAM" id="Phobius"/>
    </source>
</evidence>
<sequence>MGFPVVFRLVERWLGVILCFLLALSQGYFILGLYVFSVDEYVDLEPNVTFEDVRPVIEWPLETAIIIAFAGAALATVLAILRSRWAFAAILVHFIAAKTAWVLSTFLPYYDGGAIGAWLTVIQMVAIVLIFRTTTPFRSRPVA</sequence>
<comment type="caution">
    <text evidence="2">The sequence shown here is derived from an EMBL/GenBank/DDBJ whole genome shotgun (WGS) entry which is preliminary data.</text>
</comment>
<keyword evidence="1" id="KW-0812">Transmembrane</keyword>
<keyword evidence="3" id="KW-1185">Reference proteome</keyword>
<accession>A0A9W6INP5</accession>
<dbReference type="EMBL" id="BSFE01000010">
    <property type="protein sequence ID" value="GLK53363.1"/>
    <property type="molecule type" value="Genomic_DNA"/>
</dbReference>
<protein>
    <submittedName>
        <fullName evidence="2">Uncharacterized protein</fullName>
    </submittedName>
</protein>
<feature type="transmembrane region" description="Helical" evidence="1">
    <location>
        <begin position="113"/>
        <end position="131"/>
    </location>
</feature>
<feature type="transmembrane region" description="Helical" evidence="1">
    <location>
        <begin position="85"/>
        <end position="107"/>
    </location>
</feature>
<dbReference type="RefSeq" id="WP_271187715.1">
    <property type="nucleotide sequence ID" value="NZ_BSFE01000010.1"/>
</dbReference>
<evidence type="ECO:0000313" key="3">
    <source>
        <dbReference type="Proteomes" id="UP001143486"/>
    </source>
</evidence>
<gene>
    <name evidence="2" type="ORF">GCM10017621_28710</name>
</gene>
<proteinExistence type="predicted"/>
<reference evidence="2" key="1">
    <citation type="journal article" date="2014" name="Int. J. Syst. Evol. Microbiol.">
        <title>Complete genome sequence of Corynebacterium casei LMG S-19264T (=DSM 44701T), isolated from a smear-ripened cheese.</title>
        <authorList>
            <consortium name="US DOE Joint Genome Institute (JGI-PGF)"/>
            <person name="Walter F."/>
            <person name="Albersmeier A."/>
            <person name="Kalinowski J."/>
            <person name="Ruckert C."/>
        </authorList>
    </citation>
    <scope>NUCLEOTIDE SEQUENCE</scope>
    <source>
        <strain evidence="2">VKM B-1513</strain>
    </source>
</reference>